<proteinExistence type="predicted"/>
<reference evidence="2 3" key="1">
    <citation type="journal article" date="2015" name="Stand. Genomic Sci.">
        <title>Complete genome of Pseudomonas chlororaphis strain UFB2, a soil bacterium with antibacterial activity against bacterial canker pathogen of tomato.</title>
        <authorList>
            <person name="Deng P."/>
            <person name="Wang X."/>
            <person name="Baird S.M."/>
            <person name="Lu S.E."/>
        </authorList>
    </citation>
    <scope>NUCLEOTIDE SEQUENCE [LARGE SCALE GENOMIC DNA]</scope>
    <source>
        <strain evidence="2 3">UFB2</strain>
    </source>
</reference>
<dbReference type="PATRIC" id="fig|587753.11.peg.4430"/>
<name>A0A0G3GP41_9PSED</name>
<dbReference type="EMBL" id="CP011020">
    <property type="protein sequence ID" value="AKK00542.1"/>
    <property type="molecule type" value="Genomic_DNA"/>
</dbReference>
<dbReference type="AlphaFoldDB" id="A0A0G3GP41"/>
<reference evidence="3" key="2">
    <citation type="submission" date="2015-03" db="EMBL/GenBank/DDBJ databases">
        <authorList>
            <person name="Deng P."/>
            <person name="Lu S."/>
        </authorList>
    </citation>
    <scope>NUCLEOTIDE SEQUENCE [LARGE SCALE GENOMIC DNA]</scope>
    <source>
        <strain evidence="3">UFB2</strain>
    </source>
</reference>
<dbReference type="Pfam" id="PF18686">
    <property type="entry name" value="DUF5636"/>
    <property type="match status" value="1"/>
</dbReference>
<protein>
    <recommendedName>
        <fullName evidence="1">DUF5636 domain-containing protein</fullName>
    </recommendedName>
</protein>
<accession>A0A0G3GP41</accession>
<organism evidence="2 3">
    <name type="scientific">Pseudomonas chlororaphis</name>
    <dbReference type="NCBI Taxonomy" id="587753"/>
    <lineage>
        <taxon>Bacteria</taxon>
        <taxon>Pseudomonadati</taxon>
        <taxon>Pseudomonadota</taxon>
        <taxon>Gammaproteobacteria</taxon>
        <taxon>Pseudomonadales</taxon>
        <taxon>Pseudomonadaceae</taxon>
        <taxon>Pseudomonas</taxon>
    </lineage>
</organism>
<feature type="domain" description="DUF5636" evidence="1">
    <location>
        <begin position="28"/>
        <end position="272"/>
    </location>
</feature>
<gene>
    <name evidence="2" type="ORF">VM99_21630</name>
</gene>
<sequence>MEDDAMPAQSEASVAVDFTQHFSQAFQNSDYYQDFCDVGALLSAEENCRGPLAYLEQQLFILFSERVMAAQGALRAKNIDITPDTLLDLFNHLSGMRKQWNRGTPAEFNELAEIAKKTTSKLLTTVLSRWEADNGFAVDKEFFSSKHLPADLLVGNVLSLFNDQLASGRPFKDLGAGPQHGEHTHRIQWYLIGIGLKLGPKAGAMFRNVKRWISRQPITSIDQSNTVRRYLWEYLFDREGDPSNAASVAFRCTDKLDFRAPSNLNRFLMDDAQRGTYPLLNWCLNYRFDKRTHQRAGIEYVSSKVSDRNVKKVANAYERQFVEPGDNRLLRAFNSGLFIRRGHLINGVKWQNWPDDL</sequence>
<evidence type="ECO:0000259" key="1">
    <source>
        <dbReference type="Pfam" id="PF18686"/>
    </source>
</evidence>
<dbReference type="InterPro" id="IPR040708">
    <property type="entry name" value="DUF5636"/>
</dbReference>
<dbReference type="Proteomes" id="UP000035212">
    <property type="component" value="Chromosome"/>
</dbReference>
<evidence type="ECO:0000313" key="2">
    <source>
        <dbReference type="EMBL" id="AKK00542.1"/>
    </source>
</evidence>
<evidence type="ECO:0000313" key="3">
    <source>
        <dbReference type="Proteomes" id="UP000035212"/>
    </source>
</evidence>